<proteinExistence type="predicted"/>
<evidence type="ECO:0000313" key="1">
    <source>
        <dbReference type="EMBL" id="GKX28602.1"/>
    </source>
</evidence>
<dbReference type="AlphaFoldDB" id="A0A9W5Y887"/>
<comment type="caution">
    <text evidence="1">The sequence shown here is derived from an EMBL/GenBank/DDBJ whole genome shotgun (WGS) entry which is preliminary data.</text>
</comment>
<sequence>MSNRIVNIEYSKIENDKVLVLIYVDGKNVSSTFALYEFVNEMEFLGIKSKFQKVNSRVGFIFEDDIDKTVLENEIKRFAKQFDIT</sequence>
<evidence type="ECO:0000313" key="2">
    <source>
        <dbReference type="Proteomes" id="UP001144256"/>
    </source>
</evidence>
<dbReference type="Proteomes" id="UP001144256">
    <property type="component" value="Unassembled WGS sequence"/>
</dbReference>
<name>A0A9W5Y887_9FIRM</name>
<dbReference type="EMBL" id="BRLB01000001">
    <property type="protein sequence ID" value="GKX28602.1"/>
    <property type="molecule type" value="Genomic_DNA"/>
</dbReference>
<accession>A0A9W5Y887</accession>
<reference evidence="1" key="1">
    <citation type="submission" date="2022-06" db="EMBL/GenBank/DDBJ databases">
        <title>Vallitalea longa sp. nov., an anaerobic bacterium isolated from marine sediment.</title>
        <authorList>
            <person name="Hirano S."/>
            <person name="Terahara T."/>
            <person name="Mori K."/>
            <person name="Hamada M."/>
            <person name="Matsumoto R."/>
            <person name="Kobayashi T."/>
        </authorList>
    </citation>
    <scope>NUCLEOTIDE SEQUENCE</scope>
    <source>
        <strain evidence="1">SH18-1</strain>
    </source>
</reference>
<organism evidence="1 2">
    <name type="scientific">Vallitalea longa</name>
    <dbReference type="NCBI Taxonomy" id="2936439"/>
    <lineage>
        <taxon>Bacteria</taxon>
        <taxon>Bacillati</taxon>
        <taxon>Bacillota</taxon>
        <taxon>Clostridia</taxon>
        <taxon>Lachnospirales</taxon>
        <taxon>Vallitaleaceae</taxon>
        <taxon>Vallitalea</taxon>
    </lineage>
</organism>
<keyword evidence="2" id="KW-1185">Reference proteome</keyword>
<gene>
    <name evidence="1" type="ORF">SH1V18_10820</name>
</gene>
<dbReference type="RefSeq" id="WP_281813059.1">
    <property type="nucleotide sequence ID" value="NZ_BRLB01000001.1"/>
</dbReference>
<protein>
    <submittedName>
        <fullName evidence="1">Uncharacterized protein</fullName>
    </submittedName>
</protein>